<dbReference type="EMBL" id="BBNO01000008">
    <property type="protein sequence ID" value="GAO11109.1"/>
    <property type="molecule type" value="Genomic_DNA"/>
</dbReference>
<dbReference type="RefSeq" id="WP_042159006.1">
    <property type="nucleotide sequence ID" value="NZ_BBNO01000008.1"/>
</dbReference>
<keyword evidence="1" id="KW-0812">Transmembrane</keyword>
<dbReference type="Proteomes" id="UP000048965">
    <property type="component" value="Unassembled WGS sequence"/>
</dbReference>
<reference evidence="2 3" key="2">
    <citation type="journal article" date="2015" name="Stand. Genomic Sci.">
        <title>Draft genome sequence of marine-derived Streptomyces sp. TP-A0598, a producer of anti-MRSA antibiotic lydicamycins.</title>
        <authorList>
            <person name="Komaki H."/>
            <person name="Ichikawa N."/>
            <person name="Hosoyama A."/>
            <person name="Fujita N."/>
            <person name="Igarashi Y."/>
        </authorList>
    </citation>
    <scope>NUCLEOTIDE SEQUENCE [LARGE SCALE GENOMIC DNA]</scope>
    <source>
        <strain evidence="2 3">NBRC 110027</strain>
    </source>
</reference>
<evidence type="ECO:0000313" key="3">
    <source>
        <dbReference type="Proteomes" id="UP000048965"/>
    </source>
</evidence>
<gene>
    <name evidence="2" type="ORF">TPA0598_08_00200</name>
</gene>
<protein>
    <submittedName>
        <fullName evidence="2">Uncharacterized protein</fullName>
    </submittedName>
</protein>
<feature type="transmembrane region" description="Helical" evidence="1">
    <location>
        <begin position="28"/>
        <end position="46"/>
    </location>
</feature>
<keyword evidence="1" id="KW-1133">Transmembrane helix</keyword>
<organism evidence="2 3">
    <name type="scientific">Streptomyces lydicamycinicus</name>
    <dbReference type="NCBI Taxonomy" id="1546107"/>
    <lineage>
        <taxon>Bacteria</taxon>
        <taxon>Bacillati</taxon>
        <taxon>Actinomycetota</taxon>
        <taxon>Actinomycetes</taxon>
        <taxon>Kitasatosporales</taxon>
        <taxon>Streptomycetaceae</taxon>
        <taxon>Streptomyces</taxon>
    </lineage>
</organism>
<evidence type="ECO:0000313" key="2">
    <source>
        <dbReference type="EMBL" id="GAO11109.1"/>
    </source>
</evidence>
<dbReference type="AlphaFoldDB" id="A0A0P4RC08"/>
<dbReference type="OrthoDB" id="4303577at2"/>
<accession>A0A0P4RC08</accession>
<reference evidence="3" key="1">
    <citation type="submission" date="2014-09" db="EMBL/GenBank/DDBJ databases">
        <title>Whole genome shotgun sequence of Streptomyces sp. NBRC 110027.</title>
        <authorList>
            <person name="Komaki H."/>
            <person name="Ichikawa N."/>
            <person name="Katano-Makiyama Y."/>
            <person name="Hosoyama A."/>
            <person name="Hashimoto M."/>
            <person name="Uohara A."/>
            <person name="Kitahashi Y."/>
            <person name="Ohji S."/>
            <person name="Kimura A."/>
            <person name="Yamazoe A."/>
            <person name="Igarashi Y."/>
            <person name="Fujita N."/>
        </authorList>
    </citation>
    <scope>NUCLEOTIDE SEQUENCE [LARGE SCALE GENOMIC DNA]</scope>
    <source>
        <strain evidence="3">NBRC 110027</strain>
    </source>
</reference>
<proteinExistence type="predicted"/>
<name>A0A0P4RC08_9ACTN</name>
<evidence type="ECO:0000256" key="1">
    <source>
        <dbReference type="SAM" id="Phobius"/>
    </source>
</evidence>
<sequence>MLATGTVLAIGLLTIALINPEYRTLCLWLLTVAAAFLVTGAIRVTVDQRGVMVASALLPVLRRRFPLHRIKQATAQWTRATEVGGWGYRWNPGLSAISLRGGDALWLSLANGTQFVITIDDAESAAALLNSYLPQKSGSQ</sequence>
<keyword evidence="1" id="KW-0472">Membrane</keyword>
<comment type="caution">
    <text evidence="2">The sequence shown here is derived from an EMBL/GenBank/DDBJ whole genome shotgun (WGS) entry which is preliminary data.</text>
</comment>
<keyword evidence="3" id="KW-1185">Reference proteome</keyword>